<feature type="transmembrane region" description="Helical" evidence="1">
    <location>
        <begin position="301"/>
        <end position="324"/>
    </location>
</feature>
<feature type="transmembrane region" description="Helical" evidence="1">
    <location>
        <begin position="99"/>
        <end position="119"/>
    </location>
</feature>
<evidence type="ECO:0000313" key="4">
    <source>
        <dbReference type="Proteomes" id="UP000248326"/>
    </source>
</evidence>
<evidence type="ECO:0000313" key="3">
    <source>
        <dbReference type="EMBL" id="PYE54550.1"/>
    </source>
</evidence>
<dbReference type="RefSeq" id="WP_110886315.1">
    <property type="nucleotide sequence ID" value="NZ_QJSX01000005.1"/>
</dbReference>
<dbReference type="Pfam" id="PF16401">
    <property type="entry name" value="DUF5009"/>
    <property type="match status" value="1"/>
</dbReference>
<dbReference type="GO" id="GO:0016746">
    <property type="term" value="F:acyltransferase activity"/>
    <property type="evidence" value="ECO:0007669"/>
    <property type="project" value="UniProtKB-KW"/>
</dbReference>
<reference evidence="3 4" key="1">
    <citation type="submission" date="2018-06" db="EMBL/GenBank/DDBJ databases">
        <title>Genomic Encyclopedia of Type Strains, Phase IV (KMG-IV): sequencing the most valuable type-strain genomes for metagenomic binning, comparative biology and taxonomic classification.</title>
        <authorList>
            <person name="Goeker M."/>
        </authorList>
    </citation>
    <scope>NUCLEOTIDE SEQUENCE [LARGE SCALE GENOMIC DNA]</scope>
    <source>
        <strain evidence="3 4">DSM 18048</strain>
    </source>
</reference>
<organism evidence="3 4">
    <name type="scientific">Deinococcus yavapaiensis KR-236</name>
    <dbReference type="NCBI Taxonomy" id="694435"/>
    <lineage>
        <taxon>Bacteria</taxon>
        <taxon>Thermotogati</taxon>
        <taxon>Deinococcota</taxon>
        <taxon>Deinococci</taxon>
        <taxon>Deinococcales</taxon>
        <taxon>Deinococcaceae</taxon>
        <taxon>Deinococcus</taxon>
    </lineage>
</organism>
<keyword evidence="1" id="KW-1133">Transmembrane helix</keyword>
<gene>
    <name evidence="3" type="ORF">DES52_105188</name>
</gene>
<feature type="transmembrane region" description="Helical" evidence="1">
    <location>
        <begin position="344"/>
        <end position="366"/>
    </location>
</feature>
<dbReference type="EMBL" id="QJSX01000005">
    <property type="protein sequence ID" value="PYE54550.1"/>
    <property type="molecule type" value="Genomic_DNA"/>
</dbReference>
<feature type="transmembrane region" description="Helical" evidence="1">
    <location>
        <begin position="201"/>
        <end position="221"/>
    </location>
</feature>
<feature type="transmembrane region" description="Helical" evidence="1">
    <location>
        <begin position="28"/>
        <end position="48"/>
    </location>
</feature>
<dbReference type="InterPro" id="IPR032176">
    <property type="entry name" value="DUF5009"/>
</dbReference>
<protein>
    <submittedName>
        <fullName evidence="3">Putative acyltransferase</fullName>
    </submittedName>
</protein>
<accession>A0A318SP69</accession>
<dbReference type="OrthoDB" id="9788724at2"/>
<keyword evidence="4" id="KW-1185">Reference proteome</keyword>
<comment type="caution">
    <text evidence="3">The sequence shown here is derived from an EMBL/GenBank/DDBJ whole genome shotgun (WGS) entry which is preliminary data.</text>
</comment>
<feature type="transmembrane region" description="Helical" evidence="1">
    <location>
        <begin position="262"/>
        <end position="280"/>
    </location>
</feature>
<dbReference type="PANTHER" id="PTHR31061">
    <property type="entry name" value="LD22376P"/>
    <property type="match status" value="1"/>
</dbReference>
<feature type="domain" description="DUF5009" evidence="2">
    <location>
        <begin position="25"/>
        <end position="119"/>
    </location>
</feature>
<dbReference type="Proteomes" id="UP000248326">
    <property type="component" value="Unassembled WGS sequence"/>
</dbReference>
<name>A0A318SP69_9DEIO</name>
<sequence>MAAPTVQSIVSPDTSAVTSSGRLLALDAWRGLTVLLMLLVNNVALGSLTPAQLRHAPWGGGVTLTDMVFPWFLFCAGTAIPFVLAATRKAKMTPRDFTLKLASRTALLFLVGCFVVSAVNRSPTFGLGVLQVIALASLVGALGGLLTVRPRLALAFALLLLYALVIHWYPLPGGVRGAFEEGRNAISHLNSAYLEPLGLRGMTSVVPTGALVLLGSVAGEFARSADRLAFRRLLAFGLALTLVGLLWSLVLPFNKPVWTSSYIAFSAGLGTLGLLACFSLERFSNAGRWLWPLLVPGRNALFAYVAPILFKVWVLQSWTVNWTGKSASLQDSLLSLARSNLGSPWGGLAYTAGYILVAWLALWWMYRKNWLWKL</sequence>
<dbReference type="AlphaFoldDB" id="A0A318SP69"/>
<keyword evidence="1" id="KW-0472">Membrane</keyword>
<keyword evidence="3" id="KW-0808">Transferase</keyword>
<feature type="transmembrane region" description="Helical" evidence="1">
    <location>
        <begin position="68"/>
        <end position="87"/>
    </location>
</feature>
<proteinExistence type="predicted"/>
<keyword evidence="3" id="KW-0012">Acyltransferase</keyword>
<evidence type="ECO:0000259" key="2">
    <source>
        <dbReference type="Pfam" id="PF16401"/>
    </source>
</evidence>
<feature type="transmembrane region" description="Helical" evidence="1">
    <location>
        <begin position="152"/>
        <end position="169"/>
    </location>
</feature>
<keyword evidence="1" id="KW-0812">Transmembrane</keyword>
<evidence type="ECO:0000256" key="1">
    <source>
        <dbReference type="SAM" id="Phobius"/>
    </source>
</evidence>
<feature type="transmembrane region" description="Helical" evidence="1">
    <location>
        <begin position="125"/>
        <end position="145"/>
    </location>
</feature>
<dbReference type="PANTHER" id="PTHR31061:SF24">
    <property type="entry name" value="LD22376P"/>
    <property type="match status" value="1"/>
</dbReference>
<feature type="transmembrane region" description="Helical" evidence="1">
    <location>
        <begin position="233"/>
        <end position="250"/>
    </location>
</feature>